<sequence>MAEARNQAKFQVLEAAEKLRAKAHAAPTVDKIPIGTEVLVFKNLVSQLLSKKFLLKWSGMYKVIGHATSNNYYLIDQQGVATKIQTSPAKVSYNTQGALNESPLDVSNVMNESGGNVKWWALPPN</sequence>
<dbReference type="Proteomes" id="UP001165960">
    <property type="component" value="Unassembled WGS sequence"/>
</dbReference>
<name>A0ACC2U755_9FUNG</name>
<evidence type="ECO:0000313" key="1">
    <source>
        <dbReference type="EMBL" id="KAJ9082634.1"/>
    </source>
</evidence>
<reference evidence="1" key="1">
    <citation type="submission" date="2022-04" db="EMBL/GenBank/DDBJ databases">
        <title>Genome of the entomopathogenic fungus Entomophthora muscae.</title>
        <authorList>
            <person name="Elya C."/>
            <person name="Lovett B.R."/>
            <person name="Lee E."/>
            <person name="Macias A.M."/>
            <person name="Hajek A.E."/>
            <person name="De Bivort B.L."/>
            <person name="Kasson M.T."/>
            <person name="De Fine Licht H.H."/>
            <person name="Stajich J.E."/>
        </authorList>
    </citation>
    <scope>NUCLEOTIDE SEQUENCE</scope>
    <source>
        <strain evidence="1">Berkeley</strain>
    </source>
</reference>
<dbReference type="EMBL" id="QTSX02001426">
    <property type="protein sequence ID" value="KAJ9082634.1"/>
    <property type="molecule type" value="Genomic_DNA"/>
</dbReference>
<accession>A0ACC2U755</accession>
<gene>
    <name evidence="1" type="ORF">DSO57_1002580</name>
</gene>
<protein>
    <submittedName>
        <fullName evidence="1">Uncharacterized protein</fullName>
    </submittedName>
</protein>
<organism evidence="1 2">
    <name type="scientific">Entomophthora muscae</name>
    <dbReference type="NCBI Taxonomy" id="34485"/>
    <lineage>
        <taxon>Eukaryota</taxon>
        <taxon>Fungi</taxon>
        <taxon>Fungi incertae sedis</taxon>
        <taxon>Zoopagomycota</taxon>
        <taxon>Entomophthoromycotina</taxon>
        <taxon>Entomophthoromycetes</taxon>
        <taxon>Entomophthorales</taxon>
        <taxon>Entomophthoraceae</taxon>
        <taxon>Entomophthora</taxon>
    </lineage>
</organism>
<proteinExistence type="predicted"/>
<keyword evidence="2" id="KW-1185">Reference proteome</keyword>
<comment type="caution">
    <text evidence="1">The sequence shown here is derived from an EMBL/GenBank/DDBJ whole genome shotgun (WGS) entry which is preliminary data.</text>
</comment>
<evidence type="ECO:0000313" key="2">
    <source>
        <dbReference type="Proteomes" id="UP001165960"/>
    </source>
</evidence>